<protein>
    <submittedName>
        <fullName evidence="2">Uncharacterized protein</fullName>
    </submittedName>
</protein>
<keyword evidence="3" id="KW-1185">Reference proteome</keyword>
<dbReference type="AlphaFoldDB" id="A0A8K0D330"/>
<sequence length="172" mass="20275">MYRQKQKENENSNNTWYYISSRYSPKRDNNNGVLIEWRLAVIGLIFSLSVLTAKILHANRYELYSLIFEKQLVSYETITSDGEVMLKYAWTTVVKYSRFWFPVLCGALATWFTWLMVYLDSEVPGVQPPSPLSPSKYKIRSGHTFHLNYVFAVVVGVFIFFYMYMREVTLQL</sequence>
<comment type="caution">
    <text evidence="2">The sequence shown here is derived from an EMBL/GenBank/DDBJ whole genome shotgun (WGS) entry which is preliminary data.</text>
</comment>
<dbReference type="InterPro" id="IPR029383">
    <property type="entry name" value="ARL6IP6"/>
</dbReference>
<dbReference type="Pfam" id="PF15062">
    <property type="entry name" value="ARL6IP6"/>
    <property type="match status" value="1"/>
</dbReference>
<proteinExistence type="predicted"/>
<keyword evidence="1" id="KW-0812">Transmembrane</keyword>
<keyword evidence="1" id="KW-0472">Membrane</keyword>
<dbReference type="PANTHER" id="PTHR28640:SF1">
    <property type="entry name" value="ADP-RIBOSYLATION FACTOR-LIKE PROTEIN 6-INTERACTING PROTEIN 6"/>
    <property type="match status" value="1"/>
</dbReference>
<organism evidence="2 3">
    <name type="scientific">Ignelater luminosus</name>
    <name type="common">Cucubano</name>
    <name type="synonym">Pyrophorus luminosus</name>
    <dbReference type="NCBI Taxonomy" id="2038154"/>
    <lineage>
        <taxon>Eukaryota</taxon>
        <taxon>Metazoa</taxon>
        <taxon>Ecdysozoa</taxon>
        <taxon>Arthropoda</taxon>
        <taxon>Hexapoda</taxon>
        <taxon>Insecta</taxon>
        <taxon>Pterygota</taxon>
        <taxon>Neoptera</taxon>
        <taxon>Endopterygota</taxon>
        <taxon>Coleoptera</taxon>
        <taxon>Polyphaga</taxon>
        <taxon>Elateriformia</taxon>
        <taxon>Elateroidea</taxon>
        <taxon>Elateridae</taxon>
        <taxon>Agrypninae</taxon>
        <taxon>Pyrophorini</taxon>
        <taxon>Ignelater</taxon>
    </lineage>
</organism>
<accession>A0A8K0D330</accession>
<evidence type="ECO:0000256" key="1">
    <source>
        <dbReference type="SAM" id="Phobius"/>
    </source>
</evidence>
<evidence type="ECO:0000313" key="3">
    <source>
        <dbReference type="Proteomes" id="UP000801492"/>
    </source>
</evidence>
<dbReference type="OrthoDB" id="10070125at2759"/>
<dbReference type="EMBL" id="VTPC01005747">
    <property type="protein sequence ID" value="KAF2895623.1"/>
    <property type="molecule type" value="Genomic_DNA"/>
</dbReference>
<dbReference type="Proteomes" id="UP000801492">
    <property type="component" value="Unassembled WGS sequence"/>
</dbReference>
<reference evidence="2" key="1">
    <citation type="submission" date="2019-08" db="EMBL/GenBank/DDBJ databases">
        <title>The genome of the North American firefly Photinus pyralis.</title>
        <authorList>
            <consortium name="Photinus pyralis genome working group"/>
            <person name="Fallon T.R."/>
            <person name="Sander Lower S.E."/>
            <person name="Weng J.-K."/>
        </authorList>
    </citation>
    <scope>NUCLEOTIDE SEQUENCE</scope>
    <source>
        <strain evidence="2">TRF0915ILg1</strain>
        <tissue evidence="2">Whole body</tissue>
    </source>
</reference>
<feature type="transmembrane region" description="Helical" evidence="1">
    <location>
        <begin position="146"/>
        <end position="165"/>
    </location>
</feature>
<feature type="transmembrane region" description="Helical" evidence="1">
    <location>
        <begin position="99"/>
        <end position="119"/>
    </location>
</feature>
<dbReference type="PANTHER" id="PTHR28640">
    <property type="entry name" value="ADP-RIBOSYLATION FACTOR-LIKE PROTEIN 6-INTERACTING PROTEIN 6"/>
    <property type="match status" value="1"/>
</dbReference>
<gene>
    <name evidence="2" type="ORF">ILUMI_10553</name>
</gene>
<name>A0A8K0D330_IGNLU</name>
<evidence type="ECO:0000313" key="2">
    <source>
        <dbReference type="EMBL" id="KAF2895623.1"/>
    </source>
</evidence>
<keyword evidence="1" id="KW-1133">Transmembrane helix</keyword>